<evidence type="ECO:0000313" key="4">
    <source>
        <dbReference type="Proteomes" id="UP000178912"/>
    </source>
</evidence>
<gene>
    <name evidence="3" type="ORF">RAG0_10529</name>
</gene>
<dbReference type="Gene3D" id="1.25.40.10">
    <property type="entry name" value="Tetratricopeptide repeat domain"/>
    <property type="match status" value="1"/>
</dbReference>
<evidence type="ECO:0000256" key="1">
    <source>
        <dbReference type="PROSITE-ProRule" id="PRU00339"/>
    </source>
</evidence>
<organism evidence="3 4">
    <name type="scientific">Rhynchosporium agropyri</name>
    <dbReference type="NCBI Taxonomy" id="914238"/>
    <lineage>
        <taxon>Eukaryota</taxon>
        <taxon>Fungi</taxon>
        <taxon>Dikarya</taxon>
        <taxon>Ascomycota</taxon>
        <taxon>Pezizomycotina</taxon>
        <taxon>Leotiomycetes</taxon>
        <taxon>Helotiales</taxon>
        <taxon>Ploettnerulaceae</taxon>
        <taxon>Rhynchosporium</taxon>
    </lineage>
</organism>
<name>A0A1E1L057_9HELO</name>
<dbReference type="OrthoDB" id="6161812at2759"/>
<dbReference type="EMBL" id="FJUX01000065">
    <property type="protein sequence ID" value="CZT03883.1"/>
    <property type="molecule type" value="Genomic_DNA"/>
</dbReference>
<dbReference type="PROSITE" id="PS50005">
    <property type="entry name" value="TPR"/>
    <property type="match status" value="1"/>
</dbReference>
<feature type="region of interest" description="Disordered" evidence="2">
    <location>
        <begin position="86"/>
        <end position="105"/>
    </location>
</feature>
<dbReference type="AlphaFoldDB" id="A0A1E1L057"/>
<dbReference type="SMART" id="SM00028">
    <property type="entry name" value="TPR"/>
    <property type="match status" value="2"/>
</dbReference>
<evidence type="ECO:0000313" key="3">
    <source>
        <dbReference type="EMBL" id="CZT03883.1"/>
    </source>
</evidence>
<feature type="repeat" description="TPR" evidence="1">
    <location>
        <begin position="53"/>
        <end position="86"/>
    </location>
</feature>
<dbReference type="Pfam" id="PF13181">
    <property type="entry name" value="TPR_8"/>
    <property type="match status" value="2"/>
</dbReference>
<dbReference type="SUPFAM" id="SSF48452">
    <property type="entry name" value="TPR-like"/>
    <property type="match status" value="1"/>
</dbReference>
<dbReference type="InterPro" id="IPR019734">
    <property type="entry name" value="TPR_rpt"/>
</dbReference>
<keyword evidence="4" id="KW-1185">Reference proteome</keyword>
<dbReference type="InterPro" id="IPR011990">
    <property type="entry name" value="TPR-like_helical_dom_sf"/>
</dbReference>
<proteinExistence type="predicted"/>
<protein>
    <submittedName>
        <fullName evidence="3">Uncharacterized protein</fullName>
    </submittedName>
</protein>
<accession>A0A1E1L057</accession>
<keyword evidence="1" id="KW-0802">TPR repeat</keyword>
<evidence type="ECO:0000256" key="2">
    <source>
        <dbReference type="SAM" id="MobiDB-lite"/>
    </source>
</evidence>
<feature type="compositionally biased region" description="Low complexity" evidence="2">
    <location>
        <begin position="96"/>
        <end position="105"/>
    </location>
</feature>
<sequence length="286" mass="31476">MSQSLALAIEQAAELIKNVAIGGPSIASTYESFKERQKDLPERAIEMRSKTLSSSYHNMGNLEHTEGNTDEAMRYTKRAISIRLERGAEGEIQRRSSSPSPTSASPACISFSVLTDESRNIVAQSEALFFLCITHTGTSTLLKSAGREQKQAYEARLKICLASFPIHPITAAAYYSLGYTEEKKGNMNNAKAYLDKAMAIAQLRSPDRDDGTMARMMWRMSVVLDSDTYGTFQDEATALRNRAELAMREMSAQGEGGGVLVLDEEGAVDQNEMEDAFNSLVPGYLR</sequence>
<reference evidence="4" key="1">
    <citation type="submission" date="2016-03" db="EMBL/GenBank/DDBJ databases">
        <authorList>
            <person name="Guldener U."/>
        </authorList>
    </citation>
    <scope>NUCLEOTIDE SEQUENCE [LARGE SCALE GENOMIC DNA]</scope>
    <source>
        <strain evidence="4">04CH-RAC-A.6.1</strain>
    </source>
</reference>
<dbReference type="Proteomes" id="UP000178912">
    <property type="component" value="Unassembled WGS sequence"/>
</dbReference>